<evidence type="ECO:0000256" key="6">
    <source>
        <dbReference type="ARBA" id="ARBA00022989"/>
    </source>
</evidence>
<feature type="transmembrane region" description="Helical" evidence="8">
    <location>
        <begin position="114"/>
        <end position="135"/>
    </location>
</feature>
<dbReference type="CDD" id="cd06550">
    <property type="entry name" value="TM_ABC_iron-siderophores_like"/>
    <property type="match status" value="1"/>
</dbReference>
<comment type="similarity">
    <text evidence="2">Belongs to the binding-protein-dependent transport system permease family. FecCD subfamily.</text>
</comment>
<dbReference type="Proteomes" id="UP000249605">
    <property type="component" value="Plasmid unnamed2"/>
</dbReference>
<feature type="transmembrane region" description="Helical" evidence="8">
    <location>
        <begin position="87"/>
        <end position="107"/>
    </location>
</feature>
<dbReference type="GO" id="GO:0005886">
    <property type="term" value="C:plasma membrane"/>
    <property type="evidence" value="ECO:0007669"/>
    <property type="project" value="UniProtKB-SubCell"/>
</dbReference>
<feature type="transmembrane region" description="Helical" evidence="8">
    <location>
        <begin position="141"/>
        <end position="165"/>
    </location>
</feature>
<evidence type="ECO:0000256" key="2">
    <source>
        <dbReference type="ARBA" id="ARBA00007935"/>
    </source>
</evidence>
<keyword evidence="6 8" id="KW-1133">Transmembrane helix</keyword>
<evidence type="ECO:0000313" key="10">
    <source>
        <dbReference type="Proteomes" id="UP000249605"/>
    </source>
</evidence>
<feature type="transmembrane region" description="Helical" evidence="8">
    <location>
        <begin position="186"/>
        <end position="206"/>
    </location>
</feature>
<dbReference type="OrthoDB" id="9811975at2"/>
<accession>A0A2U9SDI8</accession>
<comment type="subcellular location">
    <subcellularLocation>
        <location evidence="1">Cell membrane</location>
        <topology evidence="1">Multi-pass membrane protein</topology>
    </subcellularLocation>
</comment>
<keyword evidence="4" id="KW-1003">Cell membrane</keyword>
<keyword evidence="10" id="KW-1185">Reference proteome</keyword>
<evidence type="ECO:0000256" key="5">
    <source>
        <dbReference type="ARBA" id="ARBA00022692"/>
    </source>
</evidence>
<evidence type="ECO:0000256" key="4">
    <source>
        <dbReference type="ARBA" id="ARBA00022475"/>
    </source>
</evidence>
<evidence type="ECO:0000256" key="1">
    <source>
        <dbReference type="ARBA" id="ARBA00004651"/>
    </source>
</evidence>
<name>A0A2U9SDI8_9PROT</name>
<proteinExistence type="inferred from homology"/>
<dbReference type="InterPro" id="IPR000522">
    <property type="entry name" value="ABC_transptr_permease_BtuC"/>
</dbReference>
<feature type="transmembrane region" description="Helical" evidence="8">
    <location>
        <begin position="303"/>
        <end position="322"/>
    </location>
</feature>
<dbReference type="InterPro" id="IPR037294">
    <property type="entry name" value="ABC_BtuC-like"/>
</dbReference>
<gene>
    <name evidence="9" type="ORF">DM194_21720</name>
</gene>
<evidence type="ECO:0000313" key="9">
    <source>
        <dbReference type="EMBL" id="AWU96887.1"/>
    </source>
</evidence>
<keyword evidence="3" id="KW-0813">Transport</keyword>
<geneLocation type="plasmid" evidence="9 10">
    <name>unnamed2</name>
</geneLocation>
<evidence type="ECO:0000256" key="7">
    <source>
        <dbReference type="ARBA" id="ARBA00023136"/>
    </source>
</evidence>
<keyword evidence="9" id="KW-0614">Plasmid</keyword>
<sequence length="329" mass="32843">MRTLPLLAGLAVALLAASAAGLAIGYAPLPLAGVIAGVFGAGDPLTVAVIREIRLPRLLLGIEVGAALGIAGAALQGLLRNPLAEPGLIGVSASAGLGAVIAFYFGFAALSPYALPAMAMAGALVATCLVLAVAARDGGSLTLILAGVALSSLAVALTSLAMNLAPNPYAVTEMLMWLMGSLKDRTPADALTALPFILAGFGLLLATGRGLDALALGEDAARSLGVDLARLRLAVVGGSAATVGASVAASGSIGFVGLVVPHLLRPLVGHEPSRLLLPSALGGAVLVTLADLVSRLIPTEQEVMLGVLTSLVGAPFFLILILRARREAW</sequence>
<dbReference type="SUPFAM" id="SSF81345">
    <property type="entry name" value="ABC transporter involved in vitamin B12 uptake, BtuC"/>
    <property type="match status" value="1"/>
</dbReference>
<keyword evidence="5 8" id="KW-0812">Transmembrane</keyword>
<dbReference type="Pfam" id="PF01032">
    <property type="entry name" value="FecCD"/>
    <property type="match status" value="1"/>
</dbReference>
<dbReference type="GO" id="GO:0033214">
    <property type="term" value="P:siderophore-iron import into cell"/>
    <property type="evidence" value="ECO:0007669"/>
    <property type="project" value="TreeGrafter"/>
</dbReference>
<dbReference type="KEGG" id="azm:DM194_21720"/>
<dbReference type="EMBL" id="CP029832">
    <property type="protein sequence ID" value="AWU96887.1"/>
    <property type="molecule type" value="Genomic_DNA"/>
</dbReference>
<dbReference type="RefSeq" id="WP_111069622.1">
    <property type="nucleotide sequence ID" value="NZ_CP029832.1"/>
</dbReference>
<protein>
    <submittedName>
        <fullName evidence="9">Iron ABC transporter permease</fullName>
    </submittedName>
</protein>
<dbReference type="Gene3D" id="1.10.3470.10">
    <property type="entry name" value="ABC transporter involved in vitamin B12 uptake, BtuC"/>
    <property type="match status" value="1"/>
</dbReference>
<organism evidence="9 10">
    <name type="scientific">Azospirillum ramasamyi</name>
    <dbReference type="NCBI Taxonomy" id="682998"/>
    <lineage>
        <taxon>Bacteria</taxon>
        <taxon>Pseudomonadati</taxon>
        <taxon>Pseudomonadota</taxon>
        <taxon>Alphaproteobacteria</taxon>
        <taxon>Rhodospirillales</taxon>
        <taxon>Azospirillaceae</taxon>
        <taxon>Azospirillum</taxon>
    </lineage>
</organism>
<feature type="transmembrane region" description="Helical" evidence="8">
    <location>
        <begin position="240"/>
        <end position="263"/>
    </location>
</feature>
<reference evidence="9 10" key="1">
    <citation type="submission" date="2018-06" db="EMBL/GenBank/DDBJ databases">
        <title>Complete genome sequencing of Azospirillum sp. M2T2B2.</title>
        <authorList>
            <person name="Heo J."/>
            <person name="Kim S.-J."/>
            <person name="Kwon S.-W."/>
            <person name="Anandham R."/>
        </authorList>
    </citation>
    <scope>NUCLEOTIDE SEQUENCE [LARGE SCALE GENOMIC DNA]</scope>
    <source>
        <strain evidence="9 10">M2T2B2</strain>
        <plasmid evidence="9 10">unnamed2</plasmid>
    </source>
</reference>
<dbReference type="FunFam" id="1.10.3470.10:FF:000001">
    <property type="entry name" value="Vitamin B12 ABC transporter permease BtuC"/>
    <property type="match status" value="1"/>
</dbReference>
<dbReference type="PANTHER" id="PTHR30472:SF25">
    <property type="entry name" value="ABC TRANSPORTER PERMEASE PROTEIN MJ0876-RELATED"/>
    <property type="match status" value="1"/>
</dbReference>
<evidence type="ECO:0000256" key="8">
    <source>
        <dbReference type="SAM" id="Phobius"/>
    </source>
</evidence>
<dbReference type="PANTHER" id="PTHR30472">
    <property type="entry name" value="FERRIC ENTEROBACTIN TRANSPORT SYSTEM PERMEASE PROTEIN"/>
    <property type="match status" value="1"/>
</dbReference>
<dbReference type="AlphaFoldDB" id="A0A2U9SDI8"/>
<evidence type="ECO:0000256" key="3">
    <source>
        <dbReference type="ARBA" id="ARBA00022448"/>
    </source>
</evidence>
<feature type="transmembrane region" description="Helical" evidence="8">
    <location>
        <begin position="57"/>
        <end position="75"/>
    </location>
</feature>
<dbReference type="GO" id="GO:0022857">
    <property type="term" value="F:transmembrane transporter activity"/>
    <property type="evidence" value="ECO:0007669"/>
    <property type="project" value="InterPro"/>
</dbReference>
<keyword evidence="7 8" id="KW-0472">Membrane</keyword>